<proteinExistence type="inferred from homology"/>
<keyword evidence="3" id="KW-1185">Reference proteome</keyword>
<protein>
    <recommendedName>
        <fullName evidence="4">Transferase</fullName>
    </recommendedName>
</protein>
<organism evidence="2 3">
    <name type="scientific">Chelatococcus albus</name>
    <dbReference type="NCBI Taxonomy" id="3047466"/>
    <lineage>
        <taxon>Bacteria</taxon>
        <taxon>Pseudomonadati</taxon>
        <taxon>Pseudomonadota</taxon>
        <taxon>Alphaproteobacteria</taxon>
        <taxon>Hyphomicrobiales</taxon>
        <taxon>Chelatococcaceae</taxon>
        <taxon>Chelatococcus</taxon>
    </lineage>
</organism>
<evidence type="ECO:0008006" key="4">
    <source>
        <dbReference type="Google" id="ProtNLM"/>
    </source>
</evidence>
<reference evidence="2 3" key="1">
    <citation type="submission" date="2023-05" db="EMBL/GenBank/DDBJ databases">
        <title>Chelatococcus sp. nov., a moderately thermophilic bacterium isolated from hot spring microbial mat.</title>
        <authorList>
            <person name="Hu C.-J."/>
            <person name="Li W.-J."/>
        </authorList>
    </citation>
    <scope>NUCLEOTIDE SEQUENCE [LARGE SCALE GENOMIC DNA]</scope>
    <source>
        <strain evidence="2 3">SYSU G07232</strain>
    </source>
</reference>
<dbReference type="EMBL" id="JASJEV010000027">
    <property type="protein sequence ID" value="MDJ1160277.1"/>
    <property type="molecule type" value="Genomic_DNA"/>
</dbReference>
<dbReference type="CDD" id="cd04647">
    <property type="entry name" value="LbH_MAT_like"/>
    <property type="match status" value="1"/>
</dbReference>
<evidence type="ECO:0000313" key="2">
    <source>
        <dbReference type="EMBL" id="MDJ1160277.1"/>
    </source>
</evidence>
<dbReference type="InterPro" id="IPR050179">
    <property type="entry name" value="Trans_hexapeptide_repeat"/>
</dbReference>
<accession>A0ABT7ALL6</accession>
<dbReference type="PANTHER" id="PTHR43300">
    <property type="entry name" value="ACETYLTRANSFERASE"/>
    <property type="match status" value="1"/>
</dbReference>
<comment type="caution">
    <text evidence="2">The sequence shown here is derived from an EMBL/GenBank/DDBJ whole genome shotgun (WGS) entry which is preliminary data.</text>
</comment>
<evidence type="ECO:0000256" key="1">
    <source>
        <dbReference type="ARBA" id="ARBA00007274"/>
    </source>
</evidence>
<comment type="similarity">
    <text evidence="1">Belongs to the transferase hexapeptide repeat family.</text>
</comment>
<dbReference type="PANTHER" id="PTHR43300:SF11">
    <property type="entry name" value="ACETYLTRANSFERASE RV3034C-RELATED"/>
    <property type="match status" value="1"/>
</dbReference>
<dbReference type="InterPro" id="IPR011004">
    <property type="entry name" value="Trimer_LpxA-like_sf"/>
</dbReference>
<name>A0ABT7ALL6_9HYPH</name>
<dbReference type="SUPFAM" id="SSF51161">
    <property type="entry name" value="Trimeric LpxA-like enzymes"/>
    <property type="match status" value="1"/>
</dbReference>
<dbReference type="Gene3D" id="2.160.10.10">
    <property type="entry name" value="Hexapeptide repeat proteins"/>
    <property type="match status" value="2"/>
</dbReference>
<evidence type="ECO:0000313" key="3">
    <source>
        <dbReference type="Proteomes" id="UP001321492"/>
    </source>
</evidence>
<gene>
    <name evidence="2" type="ORF">QNA08_18860</name>
</gene>
<dbReference type="Proteomes" id="UP001321492">
    <property type="component" value="Unassembled WGS sequence"/>
</dbReference>
<dbReference type="RefSeq" id="WP_283742275.1">
    <property type="nucleotide sequence ID" value="NZ_JASJEV010000027.1"/>
</dbReference>
<sequence length="362" mass="39999">MMKRFMGSIADLPFSHIVKYAWMPSSLKRFVYSLKGYRIHPTARIGIGSVIVGDVVDIGPEVKIGPASIICGRRVSLGARVRIGALSAIQSPIIEVGEGTRIGSQVIVGGLQTPRSVFKMGRNCILMEWSFINTSMEVVIGDEVGIGGHCLFFTHGLWPSAFDGFPVNFGPIYIEDQAWLAWRVSVLPNVTVGRQSIISTDACVNKSIPARSLAGGVPARVIREDGDFIQERSGAQNWELLLRLMDEYADWVSFQGGKVSRREAGVFSFFSPNGQGDCIVMQAIGSNLELALSLTGNERLLICLEHISREDRDKLEKKGWSWFDISSRERSVLGAAFTDHVEEFLRRAGLRMLKYGRWNAGS</sequence>